<dbReference type="VEuPathDB" id="FungiDB:PMAA_097730"/>
<evidence type="ECO:0000313" key="3">
    <source>
        <dbReference type="EMBL" id="EEA23184.1"/>
    </source>
</evidence>
<keyword evidence="2" id="KW-1133">Transmembrane helix</keyword>
<keyword evidence="4" id="KW-1185">Reference proteome</keyword>
<evidence type="ECO:0000256" key="1">
    <source>
        <dbReference type="SAM" id="MobiDB-lite"/>
    </source>
</evidence>
<keyword evidence="2" id="KW-0472">Membrane</keyword>
<feature type="transmembrane region" description="Helical" evidence="2">
    <location>
        <begin position="54"/>
        <end position="74"/>
    </location>
</feature>
<protein>
    <submittedName>
        <fullName evidence="3">Uncharacterized protein</fullName>
    </submittedName>
</protein>
<feature type="region of interest" description="Disordered" evidence="1">
    <location>
        <begin position="230"/>
        <end position="292"/>
    </location>
</feature>
<name>B6QII9_TALMQ</name>
<dbReference type="Proteomes" id="UP000001294">
    <property type="component" value="Unassembled WGS sequence"/>
</dbReference>
<dbReference type="HOGENOM" id="CLU_713909_0_0_1"/>
<evidence type="ECO:0000256" key="2">
    <source>
        <dbReference type="SAM" id="Phobius"/>
    </source>
</evidence>
<reference evidence="4" key="1">
    <citation type="journal article" date="2015" name="Genome Announc.">
        <title>Genome sequence of the AIDS-associated pathogen Penicillium marneffei (ATCC18224) and its near taxonomic relative Talaromyces stipitatus (ATCC10500).</title>
        <authorList>
            <person name="Nierman W.C."/>
            <person name="Fedorova-Abrams N.D."/>
            <person name="Andrianopoulos A."/>
        </authorList>
    </citation>
    <scope>NUCLEOTIDE SEQUENCE [LARGE SCALE GENOMIC DNA]</scope>
    <source>
        <strain evidence="4">ATCC 18224 / CBS 334.59 / QM 7333</strain>
    </source>
</reference>
<dbReference type="OrthoDB" id="10576799at2759"/>
<accession>B6QII9</accession>
<evidence type="ECO:0000313" key="4">
    <source>
        <dbReference type="Proteomes" id="UP000001294"/>
    </source>
</evidence>
<feature type="compositionally biased region" description="Polar residues" evidence="1">
    <location>
        <begin position="230"/>
        <end position="240"/>
    </location>
</feature>
<gene>
    <name evidence="3" type="ORF">PMAA_097730</name>
</gene>
<organism evidence="3 4">
    <name type="scientific">Talaromyces marneffei (strain ATCC 18224 / CBS 334.59 / QM 7333)</name>
    <name type="common">Penicillium marneffei</name>
    <dbReference type="NCBI Taxonomy" id="441960"/>
    <lineage>
        <taxon>Eukaryota</taxon>
        <taxon>Fungi</taxon>
        <taxon>Dikarya</taxon>
        <taxon>Ascomycota</taxon>
        <taxon>Pezizomycotina</taxon>
        <taxon>Eurotiomycetes</taxon>
        <taxon>Eurotiomycetidae</taxon>
        <taxon>Eurotiales</taxon>
        <taxon>Trichocomaceae</taxon>
        <taxon>Talaromyces</taxon>
        <taxon>Talaromyces sect. Talaromyces</taxon>
    </lineage>
</organism>
<dbReference type="EMBL" id="DS995902">
    <property type="protein sequence ID" value="EEA23184.1"/>
    <property type="molecule type" value="Genomic_DNA"/>
</dbReference>
<dbReference type="AlphaFoldDB" id="B6QII9"/>
<keyword evidence="2" id="KW-0812">Transmembrane</keyword>
<sequence>MGKIPKSNLRITEFLVNNRFSRSDNVLDTTVAGSYEYIEARGNDDPEHGYETGVIVGVVVFAFIGAFVFVLLYLRRRPGSQTRNWCFPKVNINKKLRTEKLQRRKSHGIKEMIRISASTEFSALQPEQQQWSPVHVYRPNLKSARSSTISEVNTVTDPKTRPGLPQKYRAKFPESSWLTLTPNNLDRQLDVETAGRPATARTSRVTIPSYYYHYYRKHLDQDSYRVQSQSYPESQFSSDLMSYRDRSSRGSIYQKRGTSTHHERTPTLSQPLVADRNFINDDKNPSKPPADLDPNLAYFEFDIQLPHKPKQAIHPPSSRRSRGSMDTYESYIQYQGRRKKNRQTASSIATVSTAPIFRQHPGDEVDLESLSRVGRARSSLLNGLIIR</sequence>
<proteinExistence type="predicted"/>